<comment type="caution">
    <text evidence="2">The sequence shown here is derived from an EMBL/GenBank/DDBJ whole genome shotgun (WGS) entry which is preliminary data.</text>
</comment>
<proteinExistence type="predicted"/>
<reference evidence="2" key="1">
    <citation type="submission" date="2023-03" db="EMBL/GenBank/DDBJ databases">
        <title>Massive genome expansion in bonnet fungi (Mycena s.s.) driven by repeated elements and novel gene families across ecological guilds.</title>
        <authorList>
            <consortium name="Lawrence Berkeley National Laboratory"/>
            <person name="Harder C.B."/>
            <person name="Miyauchi S."/>
            <person name="Viragh M."/>
            <person name="Kuo A."/>
            <person name="Thoen E."/>
            <person name="Andreopoulos B."/>
            <person name="Lu D."/>
            <person name="Skrede I."/>
            <person name="Drula E."/>
            <person name="Henrissat B."/>
            <person name="Morin E."/>
            <person name="Kohler A."/>
            <person name="Barry K."/>
            <person name="LaButti K."/>
            <person name="Morin E."/>
            <person name="Salamov A."/>
            <person name="Lipzen A."/>
            <person name="Mereny Z."/>
            <person name="Hegedus B."/>
            <person name="Baldrian P."/>
            <person name="Stursova M."/>
            <person name="Weitz H."/>
            <person name="Taylor A."/>
            <person name="Grigoriev I.V."/>
            <person name="Nagy L.G."/>
            <person name="Martin F."/>
            <person name="Kauserud H."/>
        </authorList>
    </citation>
    <scope>NUCLEOTIDE SEQUENCE</scope>
    <source>
        <strain evidence="2">CBHHK182m</strain>
    </source>
</reference>
<dbReference type="Proteomes" id="UP001215598">
    <property type="component" value="Unassembled WGS sequence"/>
</dbReference>
<dbReference type="EMBL" id="JARKIB010000298">
    <property type="protein sequence ID" value="KAJ7716014.1"/>
    <property type="molecule type" value="Genomic_DNA"/>
</dbReference>
<dbReference type="AlphaFoldDB" id="A0AAD7MH52"/>
<evidence type="ECO:0000313" key="2">
    <source>
        <dbReference type="EMBL" id="KAJ7716014.1"/>
    </source>
</evidence>
<keyword evidence="3" id="KW-1185">Reference proteome</keyword>
<feature type="region of interest" description="Disordered" evidence="1">
    <location>
        <begin position="183"/>
        <end position="208"/>
    </location>
</feature>
<organism evidence="2 3">
    <name type="scientific">Mycena metata</name>
    <dbReference type="NCBI Taxonomy" id="1033252"/>
    <lineage>
        <taxon>Eukaryota</taxon>
        <taxon>Fungi</taxon>
        <taxon>Dikarya</taxon>
        <taxon>Basidiomycota</taxon>
        <taxon>Agaricomycotina</taxon>
        <taxon>Agaricomycetes</taxon>
        <taxon>Agaricomycetidae</taxon>
        <taxon>Agaricales</taxon>
        <taxon>Marasmiineae</taxon>
        <taxon>Mycenaceae</taxon>
        <taxon>Mycena</taxon>
    </lineage>
</organism>
<protein>
    <submittedName>
        <fullName evidence="2">Uncharacterized protein</fullName>
    </submittedName>
</protein>
<gene>
    <name evidence="2" type="ORF">B0H16DRAFT_1476992</name>
</gene>
<evidence type="ECO:0000256" key="1">
    <source>
        <dbReference type="SAM" id="MobiDB-lite"/>
    </source>
</evidence>
<sequence length="208" mass="23228">MSPTLCIISFSSPSTSTATSMVLDHSTLLVAKVVLGSGTPPRWLWWHWAGPYCEYHDITVNYTQSTSDSCYGPAHFAESDEDFPLTVIAPSQYQMVLVLCNASEVSKDRVSFRNDVHGPETICLPHLLRQTGLQCRAVHQRRFLYFTIDGQPMAKDTEVKAIRRNDAIPAEVGFIGRRPVPRHRVSSGIGRSSGEDSIATRHFHRVKS</sequence>
<accession>A0AAD7MH52</accession>
<evidence type="ECO:0000313" key="3">
    <source>
        <dbReference type="Proteomes" id="UP001215598"/>
    </source>
</evidence>
<name>A0AAD7MH52_9AGAR</name>